<dbReference type="GO" id="GO:0017183">
    <property type="term" value="P:protein histidyl modification to diphthamide"/>
    <property type="evidence" value="ECO:0007669"/>
    <property type="project" value="TreeGrafter"/>
</dbReference>
<dbReference type="Gene3D" id="3.30.1330.40">
    <property type="entry name" value="RutC-like"/>
    <property type="match status" value="1"/>
</dbReference>
<dbReference type="AlphaFoldDB" id="A0AAV5RGR5"/>
<sequence>MKFVALVSGGKDSCYNICECLRLGHELTVMANLRPKEGRPEEIDSYMYQTVGYKSVDKLAKCAGVPLVHKSISEDESSVVTELAQLLLEIKHKFGVEGVSAGAIGSSYQQQRVDKACALAGMRSLTFMWQRDQCQLLEDIVASGVDARIIKVASLGLNSRHLGLPLKTAKDELISLHKKLGIHPCGEGGEFETFVVDAPFFKQRLEIVEPQVVQLSADDVYYLKFNVEMRPKTESESETENIVNGSDNSSATSQHQDVASAALNVHIDPEFRAVEDSALDTTKTKTKTKKNIPLNARLRPSPVAESLLLKSFIGSFDNVFSAFRTFIEGVDIDAVLHVYIAVQDMSTFAHLNQLYNNVLSPAASDSLPPSRTCIQADVGNDLELSVLYSNAQDPSTRGIHCQGLNFWAPASIGPYSQCRMSYGISYAAGQIGLIPQNLDMMDPLEDQASLALQHAHRILDLMHTSRDNWDLRLAIVYLASSDYLELVNNLWKYDVPLISVVVPKLPRNAKVEWSLQACDRKYFKYFVPDSDDDDDFYSESPEILELDNTNMVYKHRAGFQTVKVAPQLSDPAFSFGKPNGGHFVPGEVYFGLTKTDQLCVQFE</sequence>
<dbReference type="EC" id="6.3.1.14" evidence="1"/>
<reference evidence="8 9" key="1">
    <citation type="journal article" date="2023" name="Elife">
        <title>Identification of key yeast species and microbe-microbe interactions impacting larval growth of Drosophila in the wild.</title>
        <authorList>
            <person name="Mure A."/>
            <person name="Sugiura Y."/>
            <person name="Maeda R."/>
            <person name="Honda K."/>
            <person name="Sakurai N."/>
            <person name="Takahashi Y."/>
            <person name="Watada M."/>
            <person name="Katoh T."/>
            <person name="Gotoh A."/>
            <person name="Gotoh Y."/>
            <person name="Taniguchi I."/>
            <person name="Nakamura K."/>
            <person name="Hayashi T."/>
            <person name="Katayama T."/>
            <person name="Uemura T."/>
            <person name="Hattori Y."/>
        </authorList>
    </citation>
    <scope>NUCLEOTIDE SEQUENCE [LARGE SCALE GENOMIC DNA]</scope>
    <source>
        <strain evidence="8 9">SB-73</strain>
    </source>
</reference>
<dbReference type="SUPFAM" id="SSF52402">
    <property type="entry name" value="Adenine nucleotide alpha hydrolases-like"/>
    <property type="match status" value="1"/>
</dbReference>
<dbReference type="SUPFAM" id="SSF55298">
    <property type="entry name" value="YjgF-like"/>
    <property type="match status" value="1"/>
</dbReference>
<evidence type="ECO:0000256" key="4">
    <source>
        <dbReference type="ARBA" id="ARBA00031552"/>
    </source>
</evidence>
<comment type="caution">
    <text evidence="8">The sequence shown here is derived from an EMBL/GenBank/DDBJ whole genome shotgun (WGS) entry which is preliminary data.</text>
</comment>
<evidence type="ECO:0000313" key="8">
    <source>
        <dbReference type="EMBL" id="GMM50580.1"/>
    </source>
</evidence>
<dbReference type="CDD" id="cd01994">
    <property type="entry name" value="AANH_PF0828-like"/>
    <property type="match status" value="1"/>
</dbReference>
<evidence type="ECO:0000256" key="3">
    <source>
        <dbReference type="ARBA" id="ARBA00029814"/>
    </source>
</evidence>
<dbReference type="EMBL" id="BTGC01000003">
    <property type="protein sequence ID" value="GMM50580.1"/>
    <property type="molecule type" value="Genomic_DNA"/>
</dbReference>
<feature type="compositionally biased region" description="Polar residues" evidence="6">
    <location>
        <begin position="240"/>
        <end position="252"/>
    </location>
</feature>
<dbReference type="InterPro" id="IPR002761">
    <property type="entry name" value="Diphthami_syn_dom"/>
</dbReference>
<comment type="catalytic activity">
    <reaction evidence="5">
        <text>diphthine-[translation elongation factor 2] + NH4(+) + ATP = diphthamide-[translation elongation factor 2] + AMP + diphosphate + H(+)</text>
        <dbReference type="Rhea" id="RHEA:19753"/>
        <dbReference type="Rhea" id="RHEA-COMP:10172"/>
        <dbReference type="Rhea" id="RHEA-COMP:10174"/>
        <dbReference type="ChEBI" id="CHEBI:15378"/>
        <dbReference type="ChEBI" id="CHEBI:16692"/>
        <dbReference type="ChEBI" id="CHEBI:28938"/>
        <dbReference type="ChEBI" id="CHEBI:30616"/>
        <dbReference type="ChEBI" id="CHEBI:33019"/>
        <dbReference type="ChEBI" id="CHEBI:82696"/>
        <dbReference type="ChEBI" id="CHEBI:456215"/>
        <dbReference type="EC" id="6.3.1.14"/>
    </reaction>
</comment>
<evidence type="ECO:0000256" key="1">
    <source>
        <dbReference type="ARBA" id="ARBA00012089"/>
    </source>
</evidence>
<organism evidence="8 9">
    <name type="scientific">Starmerella bacillaris</name>
    <name type="common">Yeast</name>
    <name type="synonym">Candida zemplinina</name>
    <dbReference type="NCBI Taxonomy" id="1247836"/>
    <lineage>
        <taxon>Eukaryota</taxon>
        <taxon>Fungi</taxon>
        <taxon>Dikarya</taxon>
        <taxon>Ascomycota</taxon>
        <taxon>Saccharomycotina</taxon>
        <taxon>Dipodascomycetes</taxon>
        <taxon>Dipodascales</taxon>
        <taxon>Trichomonascaceae</taxon>
        <taxon>Starmerella</taxon>
    </lineage>
</organism>
<dbReference type="InterPro" id="IPR014729">
    <property type="entry name" value="Rossmann-like_a/b/a_fold"/>
</dbReference>
<dbReference type="InterPro" id="IPR030662">
    <property type="entry name" value="DPH6/MJ0570"/>
</dbReference>
<keyword evidence="8" id="KW-0436">Ligase</keyword>
<dbReference type="Gene3D" id="3.40.50.620">
    <property type="entry name" value="HUPs"/>
    <property type="match status" value="1"/>
</dbReference>
<protein>
    <recommendedName>
        <fullName evidence="2">Diphthine--ammonia ligase</fullName>
        <ecNumber evidence="1">6.3.1.14</ecNumber>
    </recommendedName>
    <alternativeName>
        <fullName evidence="3">Diphthamide synthase</fullName>
    </alternativeName>
    <alternativeName>
        <fullName evidence="4">Diphthamide synthetase</fullName>
    </alternativeName>
</protein>
<dbReference type="InterPro" id="IPR035959">
    <property type="entry name" value="RutC-like_sf"/>
</dbReference>
<evidence type="ECO:0000256" key="2">
    <source>
        <dbReference type="ARBA" id="ARBA00018426"/>
    </source>
</evidence>
<dbReference type="NCBIfam" id="TIGR00290">
    <property type="entry name" value="MJ0570_dom"/>
    <property type="match status" value="1"/>
</dbReference>
<dbReference type="Gene3D" id="3.90.1490.10">
    <property type="entry name" value="putative n-type atp pyrophosphatase, domain 2"/>
    <property type="match status" value="1"/>
</dbReference>
<dbReference type="PANTHER" id="PTHR12196">
    <property type="entry name" value="DOMAIN OF UNKNOWN FUNCTION 71 DUF71 -CONTAINING PROTEIN"/>
    <property type="match status" value="1"/>
</dbReference>
<accession>A0AAV5RGR5</accession>
<dbReference type="Pfam" id="PF01902">
    <property type="entry name" value="Diphthami_syn_2"/>
    <property type="match status" value="1"/>
</dbReference>
<dbReference type="FunFam" id="3.40.50.620:FF:000145">
    <property type="entry name" value="ATP-binding domain containing protein"/>
    <property type="match status" value="1"/>
</dbReference>
<evidence type="ECO:0000313" key="9">
    <source>
        <dbReference type="Proteomes" id="UP001362899"/>
    </source>
</evidence>
<dbReference type="GO" id="GO:0017178">
    <property type="term" value="F:diphthine-ammonia ligase activity"/>
    <property type="evidence" value="ECO:0007669"/>
    <property type="project" value="UniProtKB-EC"/>
</dbReference>
<keyword evidence="9" id="KW-1185">Reference proteome</keyword>
<evidence type="ECO:0000259" key="7">
    <source>
        <dbReference type="Pfam" id="PF01902"/>
    </source>
</evidence>
<gene>
    <name evidence="8" type="ORF">DASB73_015380</name>
</gene>
<proteinExistence type="predicted"/>
<dbReference type="Proteomes" id="UP001362899">
    <property type="component" value="Unassembled WGS sequence"/>
</dbReference>
<name>A0AAV5RGR5_STABA</name>
<feature type="domain" description="Diphthamide synthase" evidence="7">
    <location>
        <begin position="1"/>
        <end position="212"/>
    </location>
</feature>
<evidence type="ECO:0000256" key="5">
    <source>
        <dbReference type="ARBA" id="ARBA00048108"/>
    </source>
</evidence>
<evidence type="ECO:0000256" key="6">
    <source>
        <dbReference type="SAM" id="MobiDB-lite"/>
    </source>
</evidence>
<dbReference type="PANTHER" id="PTHR12196:SF2">
    <property type="entry name" value="DIPHTHINE--AMMONIA LIGASE"/>
    <property type="match status" value="1"/>
</dbReference>
<feature type="region of interest" description="Disordered" evidence="6">
    <location>
        <begin position="233"/>
        <end position="252"/>
    </location>
</feature>